<comment type="caution">
    <text evidence="1">The sequence shown here is derived from an EMBL/GenBank/DDBJ whole genome shotgun (WGS) entry which is preliminary data.</text>
</comment>
<dbReference type="OrthoDB" id="71707at2"/>
<sequence length="79" mass="8809">MAKKIVRATKHGDQVELPVTSEIRIDPDGEFYVSQTNEGDIIFTPIHRDIFSNPAYDDIDFAQTEVDIGGLIGSEKLDD</sequence>
<dbReference type="PATRIC" id="fig|1122148.6.peg.1433"/>
<evidence type="ECO:0008006" key="3">
    <source>
        <dbReference type="Google" id="ProtNLM"/>
    </source>
</evidence>
<dbReference type="EMBL" id="JQBT01000036">
    <property type="protein sequence ID" value="KRN78261.1"/>
    <property type="molecule type" value="Genomic_DNA"/>
</dbReference>
<dbReference type="STRING" id="53444.AYR59_01560"/>
<evidence type="ECO:0000313" key="2">
    <source>
        <dbReference type="Proteomes" id="UP000051565"/>
    </source>
</evidence>
<keyword evidence="2" id="KW-1185">Reference proteome</keyword>
<organism evidence="1 2">
    <name type="scientific">Fructilactobacillus lindneri DSM 20690 = JCM 11027</name>
    <dbReference type="NCBI Taxonomy" id="1122148"/>
    <lineage>
        <taxon>Bacteria</taxon>
        <taxon>Bacillati</taxon>
        <taxon>Bacillota</taxon>
        <taxon>Bacilli</taxon>
        <taxon>Lactobacillales</taxon>
        <taxon>Lactobacillaceae</taxon>
        <taxon>Fructilactobacillus</taxon>
    </lineage>
</organism>
<dbReference type="AlphaFoldDB" id="A0A0R2JS86"/>
<dbReference type="Proteomes" id="UP000051565">
    <property type="component" value="Unassembled WGS sequence"/>
</dbReference>
<name>A0A0R2JS86_9LACO</name>
<evidence type="ECO:0000313" key="1">
    <source>
        <dbReference type="EMBL" id="KRN78261.1"/>
    </source>
</evidence>
<reference evidence="1 2" key="1">
    <citation type="journal article" date="2015" name="Genome Announc.">
        <title>Expanding the biotechnology potential of lactobacilli through comparative genomics of 213 strains and associated genera.</title>
        <authorList>
            <person name="Sun Z."/>
            <person name="Harris H.M."/>
            <person name="McCann A."/>
            <person name="Guo C."/>
            <person name="Argimon S."/>
            <person name="Zhang W."/>
            <person name="Yang X."/>
            <person name="Jeffery I.B."/>
            <person name="Cooney J.C."/>
            <person name="Kagawa T.F."/>
            <person name="Liu W."/>
            <person name="Song Y."/>
            <person name="Salvetti E."/>
            <person name="Wrobel A."/>
            <person name="Rasinkangas P."/>
            <person name="Parkhill J."/>
            <person name="Rea M.C."/>
            <person name="O'Sullivan O."/>
            <person name="Ritari J."/>
            <person name="Douillard F.P."/>
            <person name="Paul Ross R."/>
            <person name="Yang R."/>
            <person name="Briner A.E."/>
            <person name="Felis G.E."/>
            <person name="de Vos W.M."/>
            <person name="Barrangou R."/>
            <person name="Klaenhammer T.R."/>
            <person name="Caufield P.W."/>
            <person name="Cui Y."/>
            <person name="Zhang H."/>
            <person name="O'Toole P.W."/>
        </authorList>
    </citation>
    <scope>NUCLEOTIDE SEQUENCE [LARGE SCALE GENOMIC DNA]</scope>
    <source>
        <strain evidence="1 2">DSM 20690</strain>
    </source>
</reference>
<proteinExistence type="predicted"/>
<dbReference type="GeneID" id="61249569"/>
<protein>
    <recommendedName>
        <fullName evidence="3">AbrB family transcriptional regulator</fullName>
    </recommendedName>
</protein>
<gene>
    <name evidence="1" type="ORF">IV52_GL001395</name>
</gene>
<dbReference type="RefSeq" id="WP_054646511.1">
    <property type="nucleotide sequence ID" value="NZ_FUXS01000003.1"/>
</dbReference>
<accession>A0A0R2JS86</accession>